<dbReference type="PANTHER" id="PTHR30146:SF109">
    <property type="entry name" value="HTH-TYPE TRANSCRIPTIONAL REGULATOR GALS"/>
    <property type="match status" value="1"/>
</dbReference>
<feature type="domain" description="HTH lacI-type" evidence="4">
    <location>
        <begin position="3"/>
        <end position="57"/>
    </location>
</feature>
<dbReference type="PROSITE" id="PS50932">
    <property type="entry name" value="HTH_LACI_2"/>
    <property type="match status" value="1"/>
</dbReference>
<dbReference type="CDD" id="cd06267">
    <property type="entry name" value="PBP1_LacI_sugar_binding-like"/>
    <property type="match status" value="1"/>
</dbReference>
<protein>
    <submittedName>
        <fullName evidence="5">LacI family transcriptional regulator</fullName>
    </submittedName>
</protein>
<evidence type="ECO:0000259" key="4">
    <source>
        <dbReference type="PROSITE" id="PS50932"/>
    </source>
</evidence>
<evidence type="ECO:0000313" key="5">
    <source>
        <dbReference type="EMBL" id="AVO27053.1"/>
    </source>
</evidence>
<evidence type="ECO:0000256" key="3">
    <source>
        <dbReference type="ARBA" id="ARBA00023163"/>
    </source>
</evidence>
<dbReference type="PRINTS" id="PR00036">
    <property type="entry name" value="HTHLACI"/>
</dbReference>
<dbReference type="SUPFAM" id="SSF47413">
    <property type="entry name" value="lambda repressor-like DNA-binding domains"/>
    <property type="match status" value="1"/>
</dbReference>
<dbReference type="SUPFAM" id="SSF53822">
    <property type="entry name" value="Periplasmic binding protein-like I"/>
    <property type="match status" value="1"/>
</dbReference>
<dbReference type="Pfam" id="PF00356">
    <property type="entry name" value="LacI"/>
    <property type="match status" value="1"/>
</dbReference>
<dbReference type="Gene3D" id="3.40.50.2300">
    <property type="match status" value="2"/>
</dbReference>
<dbReference type="PANTHER" id="PTHR30146">
    <property type="entry name" value="LACI-RELATED TRANSCRIPTIONAL REPRESSOR"/>
    <property type="match status" value="1"/>
</dbReference>
<dbReference type="CDD" id="cd01392">
    <property type="entry name" value="HTH_LacI"/>
    <property type="match status" value="1"/>
</dbReference>
<dbReference type="InterPro" id="IPR028082">
    <property type="entry name" value="Peripla_BP_I"/>
</dbReference>
<dbReference type="SMART" id="SM00354">
    <property type="entry name" value="HTH_LACI"/>
    <property type="match status" value="1"/>
</dbReference>
<sequence>MNITIYDIAQKCNVSIATVSRVLNGSTRVSEKTRAKVLQVMKEMGYKPNPFARGLGLDSMKIVGVICTDVADIFYAHAVSLLEDGLRKHHFDVMLSNTGSDTGHNGKYISDMADKHVDAIITIGTPFSSETDVRLLCDTARQIPVITINSDYHQPNMYSVVCNEKEGMKMIVTALAAKNCHDILYIYDSLTYSGRHKLDGFRQGIRDLNLTEKPELIQQIPRTLDDTEVLIDRLVADGISFDAIVTSEDIFAIGAQRAALRHGKTIPVIGCNNSILAQCATPTITSLDNKLTSLCNAAVHIVTELTGKEPDSVPVRTEFSADLVERESFRR</sequence>
<dbReference type="RefSeq" id="WP_027895782.1">
    <property type="nucleotide sequence ID" value="NZ_CALDUZ010000006.1"/>
</dbReference>
<evidence type="ECO:0000256" key="2">
    <source>
        <dbReference type="ARBA" id="ARBA00023125"/>
    </source>
</evidence>
<dbReference type="InterPro" id="IPR010982">
    <property type="entry name" value="Lambda_DNA-bd_dom_sf"/>
</dbReference>
<accession>A0A2S0M6J2</accession>
<proteinExistence type="predicted"/>
<evidence type="ECO:0000313" key="6">
    <source>
        <dbReference type="Proteomes" id="UP000238358"/>
    </source>
</evidence>
<dbReference type="Proteomes" id="UP000238358">
    <property type="component" value="Chromosome"/>
</dbReference>
<gene>
    <name evidence="5" type="ORF">C6Y28_05210</name>
</gene>
<keyword evidence="3" id="KW-0804">Transcription</keyword>
<keyword evidence="2" id="KW-0238">DNA-binding</keyword>
<reference evidence="5 6" key="1">
    <citation type="journal article" date="2018" name="Genome Announc.">
        <title>Complete genomes of two Megasphaera elsdenii strains, NCIMB 702410 and ATCC 25940.</title>
        <authorList>
            <person name="Hatmaker E.A."/>
            <person name="O'Dell K."/>
            <person name="Riley L.A."/>
            <person name="Klingeman D.M."/>
            <person name="Guss A.M."/>
        </authorList>
    </citation>
    <scope>NUCLEOTIDE SEQUENCE [LARGE SCALE GENOMIC DNA]</scope>
    <source>
        <strain evidence="5 6">NCIMB702410</strain>
    </source>
</reference>
<dbReference type="Gene3D" id="1.10.260.40">
    <property type="entry name" value="lambda repressor-like DNA-binding domains"/>
    <property type="match status" value="1"/>
</dbReference>
<dbReference type="Pfam" id="PF13377">
    <property type="entry name" value="Peripla_BP_3"/>
    <property type="match status" value="1"/>
</dbReference>
<dbReference type="InterPro" id="IPR000843">
    <property type="entry name" value="HTH_LacI"/>
</dbReference>
<keyword evidence="1" id="KW-0805">Transcription regulation</keyword>
<name>A0A2S0M6J2_MEGEL</name>
<dbReference type="GO" id="GO:0003700">
    <property type="term" value="F:DNA-binding transcription factor activity"/>
    <property type="evidence" value="ECO:0007669"/>
    <property type="project" value="TreeGrafter"/>
</dbReference>
<organism evidence="5 6">
    <name type="scientific">Megasphaera elsdenii</name>
    <dbReference type="NCBI Taxonomy" id="907"/>
    <lineage>
        <taxon>Bacteria</taxon>
        <taxon>Bacillati</taxon>
        <taxon>Bacillota</taxon>
        <taxon>Negativicutes</taxon>
        <taxon>Veillonellales</taxon>
        <taxon>Veillonellaceae</taxon>
        <taxon>Megasphaera</taxon>
    </lineage>
</organism>
<dbReference type="InterPro" id="IPR046335">
    <property type="entry name" value="LacI/GalR-like_sensor"/>
</dbReference>
<dbReference type="GO" id="GO:0000976">
    <property type="term" value="F:transcription cis-regulatory region binding"/>
    <property type="evidence" value="ECO:0007669"/>
    <property type="project" value="TreeGrafter"/>
</dbReference>
<evidence type="ECO:0000256" key="1">
    <source>
        <dbReference type="ARBA" id="ARBA00023015"/>
    </source>
</evidence>
<dbReference type="OrthoDB" id="9784962at2"/>
<dbReference type="EMBL" id="CP027569">
    <property type="protein sequence ID" value="AVO27053.1"/>
    <property type="molecule type" value="Genomic_DNA"/>
</dbReference>
<dbReference type="AlphaFoldDB" id="A0A2S0M6J2"/>